<dbReference type="AlphaFoldDB" id="U4LSK8"/>
<reference evidence="1 2" key="1">
    <citation type="journal article" date="2013" name="PLoS Genet.">
        <title>The genome and development-dependent transcriptomes of Pyronema confluens: a window into fungal evolution.</title>
        <authorList>
            <person name="Traeger S."/>
            <person name="Altegoer F."/>
            <person name="Freitag M."/>
            <person name="Gabaldon T."/>
            <person name="Kempken F."/>
            <person name="Kumar A."/>
            <person name="Marcet-Houben M."/>
            <person name="Poggeler S."/>
            <person name="Stajich J.E."/>
            <person name="Nowrousian M."/>
        </authorList>
    </citation>
    <scope>NUCLEOTIDE SEQUENCE [LARGE SCALE GENOMIC DNA]</scope>
    <source>
        <strain evidence="2">CBS 100304</strain>
        <tissue evidence="1">Vegetative mycelium</tissue>
    </source>
</reference>
<proteinExistence type="predicted"/>
<evidence type="ECO:0000313" key="2">
    <source>
        <dbReference type="Proteomes" id="UP000018144"/>
    </source>
</evidence>
<organism evidence="1 2">
    <name type="scientific">Pyronema omphalodes (strain CBS 100304)</name>
    <name type="common">Pyronema confluens</name>
    <dbReference type="NCBI Taxonomy" id="1076935"/>
    <lineage>
        <taxon>Eukaryota</taxon>
        <taxon>Fungi</taxon>
        <taxon>Dikarya</taxon>
        <taxon>Ascomycota</taxon>
        <taxon>Pezizomycotina</taxon>
        <taxon>Pezizomycetes</taxon>
        <taxon>Pezizales</taxon>
        <taxon>Pyronemataceae</taxon>
        <taxon>Pyronema</taxon>
    </lineage>
</organism>
<protein>
    <recommendedName>
        <fullName evidence="3">Fungal N-terminal domain-containing protein</fullName>
    </recommendedName>
</protein>
<keyword evidence="2" id="KW-1185">Reference proteome</keyword>
<evidence type="ECO:0000313" key="1">
    <source>
        <dbReference type="EMBL" id="CCX34599.1"/>
    </source>
</evidence>
<accession>U4LSK8</accession>
<dbReference type="OrthoDB" id="194358at2759"/>
<name>U4LSK8_PYROM</name>
<dbReference type="Proteomes" id="UP000018144">
    <property type="component" value="Unassembled WGS sequence"/>
</dbReference>
<sequence length="153" mass="17423">MADPLSVSANVAGLIGLANEVGKIPVNYASNVKSAHEDAHCLQKELTALCHVLEQMRSLLREEKLQGTRFEETAALVSVLGFTNHQVNELYKKLDKLSIQANKNKLADFWERIRWPLKKDECDKAMEEMRRLAQYFQFSLTAANRLDFLSQTK</sequence>
<dbReference type="EMBL" id="HF936572">
    <property type="protein sequence ID" value="CCX34599.1"/>
    <property type="molecule type" value="Genomic_DNA"/>
</dbReference>
<gene>
    <name evidence="1" type="ORF">PCON_03992</name>
</gene>
<evidence type="ECO:0008006" key="3">
    <source>
        <dbReference type="Google" id="ProtNLM"/>
    </source>
</evidence>